<dbReference type="AlphaFoldDB" id="A0A160T773"/>
<feature type="domain" description="SpaA-like prealbumin fold" evidence="6">
    <location>
        <begin position="741"/>
        <end position="804"/>
    </location>
</feature>
<evidence type="ECO:0000313" key="8">
    <source>
        <dbReference type="Proteomes" id="UP000215027"/>
    </source>
</evidence>
<evidence type="ECO:0000256" key="1">
    <source>
        <dbReference type="ARBA" id="ARBA00022737"/>
    </source>
</evidence>
<dbReference type="PANTHER" id="PTHR24104:SF25">
    <property type="entry name" value="PROTEIN LIN-41"/>
    <property type="match status" value="1"/>
</dbReference>
<evidence type="ECO:0000259" key="6">
    <source>
        <dbReference type="Pfam" id="PF24514"/>
    </source>
</evidence>
<gene>
    <name evidence="7" type="ORF">CFX0092_B0752</name>
</gene>
<dbReference type="Pfam" id="PF13229">
    <property type="entry name" value="Beta_helix"/>
    <property type="match status" value="1"/>
</dbReference>
<evidence type="ECO:0000313" key="7">
    <source>
        <dbReference type="EMBL" id="CUS06286.1"/>
    </source>
</evidence>
<evidence type="ECO:0000259" key="5">
    <source>
        <dbReference type="Pfam" id="PF13229"/>
    </source>
</evidence>
<dbReference type="GO" id="GO:0008270">
    <property type="term" value="F:zinc ion binding"/>
    <property type="evidence" value="ECO:0007669"/>
    <property type="project" value="UniProtKB-KW"/>
</dbReference>
<evidence type="ECO:0000256" key="3">
    <source>
        <dbReference type="SAM" id="MobiDB-lite"/>
    </source>
</evidence>
<dbReference type="Gene3D" id="2.120.10.30">
    <property type="entry name" value="TolB, C-terminal domain"/>
    <property type="match status" value="4"/>
</dbReference>
<feature type="chain" id="PRO_5007820244" evidence="4">
    <location>
        <begin position="29"/>
        <end position="1072"/>
    </location>
</feature>
<dbReference type="InterPro" id="IPR012334">
    <property type="entry name" value="Pectin_lyas_fold"/>
</dbReference>
<dbReference type="Proteomes" id="UP000215027">
    <property type="component" value="Chromosome II"/>
</dbReference>
<keyword evidence="8" id="KW-1185">Reference proteome</keyword>
<dbReference type="InterPro" id="IPR039448">
    <property type="entry name" value="Beta_helix"/>
</dbReference>
<accession>A0A160T773</accession>
<dbReference type="InterPro" id="IPR006626">
    <property type="entry name" value="PbH1"/>
</dbReference>
<dbReference type="Pfam" id="PF24514">
    <property type="entry name" value="SpaA_4"/>
    <property type="match status" value="1"/>
</dbReference>
<dbReference type="SUPFAM" id="SSF51126">
    <property type="entry name" value="Pectin lyase-like"/>
    <property type="match status" value="1"/>
</dbReference>
<dbReference type="SUPFAM" id="SSF101898">
    <property type="entry name" value="NHL repeat"/>
    <property type="match status" value="1"/>
</dbReference>
<dbReference type="RefSeq" id="WP_095045582.1">
    <property type="nucleotide sequence ID" value="NZ_LN890656.1"/>
</dbReference>
<feature type="repeat" description="NHL" evidence="2">
    <location>
        <begin position="645"/>
        <end position="687"/>
    </location>
</feature>
<dbReference type="EMBL" id="LN890656">
    <property type="protein sequence ID" value="CUS06286.1"/>
    <property type="molecule type" value="Genomic_DNA"/>
</dbReference>
<protein>
    <submittedName>
        <fullName evidence="7">Uncharacterized protein</fullName>
    </submittedName>
</protein>
<dbReference type="InterPro" id="IPR050952">
    <property type="entry name" value="TRIM-NHL_E3_ligases"/>
</dbReference>
<dbReference type="InterPro" id="IPR011042">
    <property type="entry name" value="6-blade_b-propeller_TolB-like"/>
</dbReference>
<dbReference type="CDD" id="cd14955">
    <property type="entry name" value="NHL_like_4"/>
    <property type="match status" value="1"/>
</dbReference>
<keyword evidence="4" id="KW-0732">Signal</keyword>
<evidence type="ECO:0000256" key="2">
    <source>
        <dbReference type="PROSITE-ProRule" id="PRU00504"/>
    </source>
</evidence>
<feature type="domain" description="Right handed beta helix" evidence="5">
    <location>
        <begin position="159"/>
        <end position="330"/>
    </location>
</feature>
<dbReference type="InterPro" id="IPR011050">
    <property type="entry name" value="Pectin_lyase_fold/virulence"/>
</dbReference>
<feature type="repeat" description="NHL" evidence="2">
    <location>
        <begin position="551"/>
        <end position="594"/>
    </location>
</feature>
<dbReference type="OrthoDB" id="134709at2"/>
<feature type="repeat" description="NHL" evidence="2">
    <location>
        <begin position="461"/>
        <end position="500"/>
    </location>
</feature>
<reference evidence="7" key="1">
    <citation type="submission" date="2016-01" db="EMBL/GenBank/DDBJ databases">
        <authorList>
            <person name="Mcilroy J.S."/>
            <person name="Karst M S."/>
            <person name="Albertsen M."/>
        </authorList>
    </citation>
    <scope>NUCLEOTIDE SEQUENCE</scope>
    <source>
        <strain evidence="7">Cfx-K</strain>
    </source>
</reference>
<dbReference type="Pfam" id="PF01436">
    <property type="entry name" value="NHL"/>
    <property type="match status" value="5"/>
</dbReference>
<evidence type="ECO:0000256" key="4">
    <source>
        <dbReference type="SAM" id="SignalP"/>
    </source>
</evidence>
<feature type="repeat" description="NHL" evidence="2">
    <location>
        <begin position="504"/>
        <end position="547"/>
    </location>
</feature>
<feature type="repeat" description="NHL" evidence="2">
    <location>
        <begin position="695"/>
        <end position="734"/>
    </location>
</feature>
<name>A0A160T773_9CHLR</name>
<proteinExistence type="predicted"/>
<dbReference type="Gene3D" id="2.160.20.10">
    <property type="entry name" value="Single-stranded right-handed beta-helix, Pectin lyase-like"/>
    <property type="match status" value="1"/>
</dbReference>
<feature type="signal peptide" evidence="4">
    <location>
        <begin position="1"/>
        <end position="28"/>
    </location>
</feature>
<organism evidence="7 8">
    <name type="scientific">Candidatus Promineifilum breve</name>
    <dbReference type="NCBI Taxonomy" id="1806508"/>
    <lineage>
        <taxon>Bacteria</taxon>
        <taxon>Bacillati</taxon>
        <taxon>Chloroflexota</taxon>
        <taxon>Ardenticatenia</taxon>
        <taxon>Candidatus Promineifilales</taxon>
        <taxon>Candidatus Promineifilaceae</taxon>
        <taxon>Candidatus Promineifilum</taxon>
    </lineage>
</organism>
<dbReference type="PANTHER" id="PTHR24104">
    <property type="entry name" value="E3 UBIQUITIN-PROTEIN LIGASE NHLRC1-RELATED"/>
    <property type="match status" value="1"/>
</dbReference>
<dbReference type="InterPro" id="IPR055371">
    <property type="entry name" value="SpaA_PFL_dom_4"/>
</dbReference>
<dbReference type="KEGG" id="pbf:CFX0092_B0752"/>
<dbReference type="SMART" id="SM00710">
    <property type="entry name" value="PbH1"/>
    <property type="match status" value="4"/>
</dbReference>
<dbReference type="InterPro" id="IPR001258">
    <property type="entry name" value="NHL_repeat"/>
</dbReference>
<feature type="repeat" description="NHL" evidence="2">
    <location>
        <begin position="598"/>
        <end position="641"/>
    </location>
</feature>
<feature type="region of interest" description="Disordered" evidence="3">
    <location>
        <begin position="399"/>
        <end position="422"/>
    </location>
</feature>
<sequence>MYRKSHFLGFLFLVAALLLVVAAPRPVAAVGPTVKWVDAAAGSDANDGNSEATAYATLQQALNNSESGLADANRSFIYVKNGTYSSAGYANTCEGIPGAVYVHNLDWLTIQAAAGHEPVVKPPVGIMSVVVEGADHLVVDNLDSDQTVALTDNWNVCDSDDLTLRNSTFQGGSDGIDVHTALTAMLIENNTFTNIVDGDGDEVLDFTDEFTYSGVVIQDNDFINNYRQITIIPDAGGSANNFLIQRNWMNGTSPEEAIRLRNASNIDIINNVILNSMQEGVYVDTGCADIDIVHNTFFNNSLQTGPKLGEIRTNVSSASIKISNNIVHGNGTNPAIVASVPSLPGEDYNLFYNYVPAGSFTTFGPNSMSGLDPLFVNTTAGSEDLHLTFYSPAIESGLPSAISDDKDKGPRPNPTGTDPDRGAYEFVAGTITVTKETNPDGGLGFTFTLEPDTHPFVDKWGSFGANDGEFDHPMGMAVDGSGNVYVVDHYNHRVQKFDDNGVYLTQWGSFGAGNSQFDYPSDVAVDGSGNVYIADYNNSRIQKFNSNGAYQSQWGSYGSGNGELYGPYGVAVDGLGNVYVADTYNNRIQKFDGNGAYQTQWGIYGSGNGEFYYPYGVEVDESGNVYVADTYNHRVQKFDSNGGYLTQWGGYGGGNGLFSYPAGLAIDGFGKVYVTDTNSLVQKFDDDGTFLMQWGGFGSVNSQFAYPYSVDVDEAGYVYVSDTYNHRIQKFGPTSIVLDDDESYTFTRLPAGNYTLSEVAPLPAGWSLDSATCDNLATDSAESIAPSNIPVANGDQWVCTFTNVYTPPPANTCAVGEADSLYTDILGEGMGSPRKHRTKAKVVIPNWQNVEELYGQMSAKAMGLSNNVRFTLPGPNNYVQVDSITSPADHDAGNFWYGATLPAPVKYVTGRWFLQGSGSKRHIPRAITLYTTYHDPAHSYVNVWDTFDGAEGEVHWDAALGWAPYREIVVPMAAPLGETALHVEVALVDNDKDARPVWITVEAGGATQTQKPTGPNAGDQLNLMNFDLVGVDAGADEIVIKVYSPSPIIDGVEGDSAAVVGMAGYYRCEAIP</sequence>
<dbReference type="PROSITE" id="PS51125">
    <property type="entry name" value="NHL"/>
    <property type="match status" value="6"/>
</dbReference>
<keyword evidence="1" id="KW-0677">Repeat</keyword>